<evidence type="ECO:0000259" key="3">
    <source>
        <dbReference type="Pfam" id="PF01370"/>
    </source>
</evidence>
<proteinExistence type="inferred from homology"/>
<reference evidence="5" key="1">
    <citation type="submission" date="2015-01" db="EMBL/GenBank/DDBJ databases">
        <authorList>
            <consortium name="The Broad Institute Genomics Platform"/>
            <person name="Cuomo C."/>
            <person name="Litvintseva A."/>
            <person name="Chen Y."/>
            <person name="Heitman J."/>
            <person name="Sun S."/>
            <person name="Springer D."/>
            <person name="Dromer F."/>
            <person name="Young S."/>
            <person name="Zeng Q."/>
            <person name="Gargeya S."/>
            <person name="Abouelleil A."/>
            <person name="Alvarado L."/>
            <person name="Chapman S.B."/>
            <person name="Gainer-Dewar J."/>
            <person name="Goldberg J."/>
            <person name="Griggs A."/>
            <person name="Gujja S."/>
            <person name="Hansen M."/>
            <person name="Howarth C."/>
            <person name="Imamovic A."/>
            <person name="Larimer J."/>
            <person name="Murphy C."/>
            <person name="Naylor J."/>
            <person name="Pearson M."/>
            <person name="Priest M."/>
            <person name="Roberts A."/>
            <person name="Saif S."/>
            <person name="Shea T."/>
            <person name="Sykes S."/>
            <person name="Wortman J."/>
            <person name="Nusbaum C."/>
            <person name="Birren B."/>
        </authorList>
    </citation>
    <scope>NUCLEOTIDE SEQUENCE</scope>
    <source>
        <strain evidence="5">IND107</strain>
    </source>
</reference>
<evidence type="ECO:0000259" key="4">
    <source>
        <dbReference type="Pfam" id="PF03016"/>
    </source>
</evidence>
<feature type="transmembrane region" description="Helical" evidence="2">
    <location>
        <begin position="12"/>
        <end position="34"/>
    </location>
</feature>
<feature type="domain" description="Exostosin GT47" evidence="4">
    <location>
        <begin position="915"/>
        <end position="1089"/>
    </location>
</feature>
<dbReference type="Gene3D" id="3.40.50.720">
    <property type="entry name" value="NAD(P)-binding Rossmann-like Domain"/>
    <property type="match status" value="1"/>
</dbReference>
<sequence length="1148" mass="127325">MAPSQPSVRLLLLPLIKSRFLALLILPLVVLILYKNQLSKQPSLKVKVKEAPQGGSWEALADMDDDWGIHEDSWGGGVKDWFGWRDKGGTSIIITGGAGQLAQALIPELISNYTVHVHDIVPRPPSLPSSVIYHRSSISPAEAYKSIFTSNIFDGVIHLAGISLDAWCAAKEDECHKVNAGGTKALMDEVIAVNKQSKRGKMWKDVRVPWVILGSTMEVFGPEGTNEDSPKNPTSAIGRTKLTAEQVFEEALLDGASEGIRGLVLRFPEVYGYSSASSIPEAFIPSLLTNSLTSLPIQYSSDQIPYDLLHAEDAINGFVKAISYIEATPGGGVSSINLVSGQRTPARDIVELVRKETTSMSPVRDIGNNRNPSAHEYSRAKAAEILGWQAEITPLVGLGKAITQLTEDIGTYSRSYLHEHCPPSADFPASDDDLAVSFIEDERNKPLWKLAGCTVNLGFNHEGWFHHLKCQDGKHCKVDDVKVTALNWNQSTFIIEKVGKKQRKRVVRVMLREQTGMGYLGMTKTEGEVGLELYSDSKEGQTVFDLEVRRDSSSLRLLVPDSEMQLHAISNDTDGSTWFTVEPITRWVDPHFDMRVNVLCCPFEGDWPLLLDDYESADVRFGSTGQIPFYSTRRSHLCTRAEQAVRYNFKHLSTARQAVNKVTSTAGHAFFSETGPKTDPHPHAWALKDLPACWNDCGSPPVCVQTGNCKCVQADHCKPQRENPLLKIYPSNSLHPDENKLTLGSLAGYSPVLVEAVEAIDWKDVLLPTAQAALGAHPDFVKVHVADGYKGQEEIEAASCHKLREIDCFSADSIMYRALRHMSVPADEAELVVVPVYQQCEGTQFLLHDAMHHASETIQGVKNGEKKVALVLTHDWGICVDFAWQVIYVGCFCPCLQRSRYRDIWSARGEHALHPDEILKNALVWSVMGDYDSPCYRPHQDVVIPARTCRSNTLRETYPNVGTIKPMRERSNLLMWSGTYSGTGKSERIRLTCNRGGAGDRELIKGGGKQSNFASSDYMKDLNNARFCPQPRGIAGWSPQTSDAIYAGCIPVFISEGTQYPFADFLDWSKLSVRVAPTELDKIEKVLAAIPLSKVEELQANLVSVREAFLYSNDETPEDELERRGPMFFALHEAGMRIRTRYPIKGVE</sequence>
<keyword evidence="2" id="KW-0472">Membrane</keyword>
<accession>A0ABR3BQ86</accession>
<evidence type="ECO:0000256" key="2">
    <source>
        <dbReference type="SAM" id="Phobius"/>
    </source>
</evidence>
<dbReference type="Pfam" id="PF03016">
    <property type="entry name" value="Exostosin_GT47"/>
    <property type="match status" value="1"/>
</dbReference>
<dbReference type="PANTHER" id="PTHR11062:SF73">
    <property type="entry name" value="EXOSTOSIN-LIKE 3"/>
    <property type="match status" value="1"/>
</dbReference>
<protein>
    <recommendedName>
        <fullName evidence="7">Exostosin GT47 domain-containing protein</fullName>
    </recommendedName>
</protein>
<evidence type="ECO:0000256" key="1">
    <source>
        <dbReference type="ARBA" id="ARBA00010271"/>
    </source>
</evidence>
<evidence type="ECO:0000313" key="5">
    <source>
        <dbReference type="EMBL" id="KAL0247349.1"/>
    </source>
</evidence>
<keyword evidence="6" id="KW-1185">Reference proteome</keyword>
<evidence type="ECO:0000313" key="6">
    <source>
        <dbReference type="Proteomes" id="UP000054399"/>
    </source>
</evidence>
<reference evidence="5" key="2">
    <citation type="submission" date="2024-01" db="EMBL/GenBank/DDBJ databases">
        <title>Comparative genomics of Cryptococcus and Kwoniella reveals pathogenesis evolution and contrasting modes of karyotype evolution via chromosome fusion or intercentromeric recombination.</title>
        <authorList>
            <person name="Coelho M.A."/>
            <person name="David-Palma M."/>
            <person name="Shea T."/>
            <person name="Bowers K."/>
            <person name="Mcginley-Smith S."/>
            <person name="Mohammad A.W."/>
            <person name="Gnirke A."/>
            <person name="Yurkov A.M."/>
            <person name="Nowrousian M."/>
            <person name="Sun S."/>
            <person name="Cuomo C.A."/>
            <person name="Heitman J."/>
        </authorList>
    </citation>
    <scope>NUCLEOTIDE SEQUENCE</scope>
    <source>
        <strain evidence="5">IND107</strain>
    </source>
</reference>
<dbReference type="InterPro" id="IPR004263">
    <property type="entry name" value="Exostosin"/>
</dbReference>
<keyword evidence="2" id="KW-1133">Transmembrane helix</keyword>
<dbReference type="GeneID" id="91991241"/>
<keyword evidence="2" id="KW-0812">Transmembrane</keyword>
<dbReference type="InterPro" id="IPR036291">
    <property type="entry name" value="NAD(P)-bd_dom_sf"/>
</dbReference>
<comment type="caution">
    <text evidence="5">The sequence shown here is derived from an EMBL/GenBank/DDBJ whole genome shotgun (WGS) entry which is preliminary data.</text>
</comment>
<dbReference type="CDD" id="cd08946">
    <property type="entry name" value="SDR_e"/>
    <property type="match status" value="1"/>
</dbReference>
<feature type="domain" description="NAD-dependent epimerase/dehydratase" evidence="3">
    <location>
        <begin position="92"/>
        <end position="331"/>
    </location>
</feature>
<dbReference type="InterPro" id="IPR001509">
    <property type="entry name" value="Epimerase_deHydtase"/>
</dbReference>
<comment type="similarity">
    <text evidence="1">Belongs to the glycosyltransferase 47 family.</text>
</comment>
<gene>
    <name evidence="5" type="ORF">I308_104385</name>
</gene>
<evidence type="ECO:0008006" key="7">
    <source>
        <dbReference type="Google" id="ProtNLM"/>
    </source>
</evidence>
<dbReference type="PANTHER" id="PTHR11062">
    <property type="entry name" value="EXOSTOSIN HEPARAN SULFATE GLYCOSYLTRANSFERASE -RELATED"/>
    <property type="match status" value="1"/>
</dbReference>
<dbReference type="EMBL" id="ATAM02000007">
    <property type="protein sequence ID" value="KAL0247349.1"/>
    <property type="molecule type" value="Genomic_DNA"/>
</dbReference>
<dbReference type="Proteomes" id="UP000054399">
    <property type="component" value="Unassembled WGS sequence"/>
</dbReference>
<dbReference type="Pfam" id="PF01370">
    <property type="entry name" value="Epimerase"/>
    <property type="match status" value="1"/>
</dbReference>
<name>A0ABR3BQ86_9TREE</name>
<dbReference type="RefSeq" id="XP_066613310.1">
    <property type="nucleotide sequence ID" value="XM_066758862.1"/>
</dbReference>
<organism evidence="5 6">
    <name type="scientific">Cryptococcus tetragattii IND107</name>
    <dbReference type="NCBI Taxonomy" id="1296105"/>
    <lineage>
        <taxon>Eukaryota</taxon>
        <taxon>Fungi</taxon>
        <taxon>Dikarya</taxon>
        <taxon>Basidiomycota</taxon>
        <taxon>Agaricomycotina</taxon>
        <taxon>Tremellomycetes</taxon>
        <taxon>Tremellales</taxon>
        <taxon>Cryptococcaceae</taxon>
        <taxon>Cryptococcus</taxon>
        <taxon>Cryptococcus gattii species complex</taxon>
    </lineage>
</organism>
<dbReference type="InterPro" id="IPR040911">
    <property type="entry name" value="Exostosin_GT47"/>
</dbReference>
<dbReference type="SUPFAM" id="SSF51735">
    <property type="entry name" value="NAD(P)-binding Rossmann-fold domains"/>
    <property type="match status" value="1"/>
</dbReference>